<evidence type="ECO:0000259" key="4">
    <source>
        <dbReference type="SMART" id="SM00642"/>
    </source>
</evidence>
<gene>
    <name evidence="5" type="ORF">DSAG12_01033</name>
</gene>
<dbReference type="EC" id="3.2.1.20" evidence="5"/>
<dbReference type="EMBL" id="CP042905">
    <property type="protein sequence ID" value="QEE15209.1"/>
    <property type="molecule type" value="Genomic_DNA"/>
</dbReference>
<dbReference type="GO" id="GO:0009313">
    <property type="term" value="P:oligosaccharide catabolic process"/>
    <property type="evidence" value="ECO:0007669"/>
    <property type="project" value="TreeGrafter"/>
</dbReference>
<evidence type="ECO:0000256" key="1">
    <source>
        <dbReference type="ARBA" id="ARBA00008061"/>
    </source>
</evidence>
<dbReference type="RefSeq" id="WP_162306574.1">
    <property type="nucleotide sequence ID" value="NZ_CP042905.2"/>
</dbReference>
<dbReference type="OrthoDB" id="18347at2157"/>
<dbReference type="Proteomes" id="UP000321408">
    <property type="component" value="Chromosome"/>
</dbReference>
<dbReference type="CDD" id="cd11333">
    <property type="entry name" value="AmyAc_SI_OligoGlu_DGase"/>
    <property type="match status" value="1"/>
</dbReference>
<dbReference type="PANTHER" id="PTHR10357:SF179">
    <property type="entry name" value="NEUTRAL AND BASIC AMINO ACID TRANSPORT PROTEIN RBAT"/>
    <property type="match status" value="1"/>
</dbReference>
<dbReference type="Gene3D" id="3.90.400.10">
    <property type="entry name" value="Oligo-1,6-glucosidase, Domain 2"/>
    <property type="match status" value="1"/>
</dbReference>
<sequence length="567" mass="66235">MEKNKLNGKKIPWWKKTTIYQIYPRSFKDSTGNGIGDLKGIISKLDYIQDLGVETIWFSPFYSSPQGDFGYDISDYLNIAPEYGTMNDFDDLVKNIHNRKMKIVMDLVLNHTSAQHKWFIESKKSRDNPKRNWYVWKDGKKPFGKAPPNNWKSYVTGSGWHYDSHTDQWYWASFLPFQPDLNYRNPDVKENMMEMIRFWLRKGVDGFRLDILGAVYEDPKFRDNPLSWKLIPSDESMDMLFRSSKYTTNYPDNYEFAKDLREVIDEFTDPPRFLLGEVSGSREELRNFCGKDSPDGLNLVFLFESMGAQLTAKNFRKLIKDFEKYFPDPYIPTWVFSNHDIIRRISRFKEQGAIEKAKINTAFQLTVRGVPTIYYGEEIAMRQNFLPLEKSLDAVSFKFKKFPRIIRNLLLKITNYAIHRDGCRTPMQWNRTETAGFSPSRTDTWLPVHPNYKLVNVENSIEDKDSLFYCYQRFLKLRQKTPALNSGNITLLDAKKIPKNILGYTRSAIFNGNEQTVHVYLNFGNKLVSFQIPEPNFHLIISTSISSQPLNGQNITLQPFEGIILGD</sequence>
<dbReference type="PANTHER" id="PTHR10357">
    <property type="entry name" value="ALPHA-AMYLASE FAMILY MEMBER"/>
    <property type="match status" value="1"/>
</dbReference>
<keyword evidence="3 5" id="KW-0326">Glycosidase</keyword>
<feature type="domain" description="Glycosyl hydrolase family 13 catalytic" evidence="4">
    <location>
        <begin position="21"/>
        <end position="441"/>
    </location>
</feature>
<dbReference type="GeneID" id="41329031"/>
<keyword evidence="6" id="KW-1185">Reference proteome</keyword>
<dbReference type="InterPro" id="IPR017853">
    <property type="entry name" value="GH"/>
</dbReference>
<dbReference type="SMART" id="SM00642">
    <property type="entry name" value="Aamy"/>
    <property type="match status" value="1"/>
</dbReference>
<keyword evidence="2 5" id="KW-0378">Hydrolase</keyword>
<evidence type="ECO:0000256" key="2">
    <source>
        <dbReference type="ARBA" id="ARBA00022801"/>
    </source>
</evidence>
<dbReference type="Gene3D" id="3.20.20.80">
    <property type="entry name" value="Glycosidases"/>
    <property type="match status" value="1"/>
</dbReference>
<evidence type="ECO:0000256" key="3">
    <source>
        <dbReference type="ARBA" id="ARBA00023295"/>
    </source>
</evidence>
<dbReference type="InterPro" id="IPR006047">
    <property type="entry name" value="GH13_cat_dom"/>
</dbReference>
<dbReference type="GO" id="GO:0004556">
    <property type="term" value="F:alpha-amylase activity"/>
    <property type="evidence" value="ECO:0007669"/>
    <property type="project" value="TreeGrafter"/>
</dbReference>
<protein>
    <submittedName>
        <fullName evidence="5">Alpha-glucosidase</fullName>
        <ecNumber evidence="5">3.2.1.20</ecNumber>
    </submittedName>
</protein>
<dbReference type="InterPro" id="IPR045857">
    <property type="entry name" value="O16G_dom_2"/>
</dbReference>
<dbReference type="KEGG" id="psyt:DSAG12_01033"/>
<dbReference type="AlphaFoldDB" id="A0A5B9D7P5"/>
<dbReference type="Pfam" id="PF00128">
    <property type="entry name" value="Alpha-amylase"/>
    <property type="match status" value="1"/>
</dbReference>
<dbReference type="GO" id="GO:0033942">
    <property type="term" value="F:4-alpha-D-(1-&gt;4)-alpha-D-glucanotrehalose trehalohydrolase activity"/>
    <property type="evidence" value="ECO:0007669"/>
    <property type="project" value="UniProtKB-EC"/>
</dbReference>
<accession>A0A5B9D7P5</accession>
<comment type="similarity">
    <text evidence="1">Belongs to the glycosyl hydrolase 13 family.</text>
</comment>
<reference evidence="5 6" key="2">
    <citation type="journal article" date="2024" name="Int. J. Syst. Evol. Microbiol.">
        <title>Promethearchaeum syntrophicum gen. nov., sp. nov., an anaerobic, obligately syntrophic archaeon, the first isolate of the lineage 'Asgard' archaea, and proposal of the new archaeal phylum Promethearchaeota phyl. nov. and kingdom Promethearchaeati regn. nov.</title>
        <authorList>
            <person name="Imachi H."/>
            <person name="Nobu M.K."/>
            <person name="Kato S."/>
            <person name="Takaki Y."/>
            <person name="Miyazaki M."/>
            <person name="Miyata M."/>
            <person name="Ogawara M."/>
            <person name="Saito Y."/>
            <person name="Sakai S."/>
            <person name="Tahara Y.O."/>
            <person name="Takano Y."/>
            <person name="Tasumi E."/>
            <person name="Uematsu K."/>
            <person name="Yoshimura T."/>
            <person name="Itoh T."/>
            <person name="Ohkuma M."/>
            <person name="Takai K."/>
        </authorList>
    </citation>
    <scope>NUCLEOTIDE SEQUENCE [LARGE SCALE GENOMIC DNA]</scope>
    <source>
        <strain evidence="5 6">MK-D1</strain>
    </source>
</reference>
<dbReference type="FunFam" id="3.20.20.80:FF:000064">
    <property type="entry name" value="Oligo-1,6-glucosidase"/>
    <property type="match status" value="1"/>
</dbReference>
<proteinExistence type="inferred from homology"/>
<evidence type="ECO:0000313" key="6">
    <source>
        <dbReference type="Proteomes" id="UP000321408"/>
    </source>
</evidence>
<reference evidence="5 6" key="1">
    <citation type="journal article" date="2020" name="Nature">
        <title>Isolation of an archaeon at the prokaryote-eukaryote interface.</title>
        <authorList>
            <person name="Imachi H."/>
            <person name="Nobu M.K."/>
            <person name="Nakahara N."/>
            <person name="Morono Y."/>
            <person name="Ogawara M."/>
            <person name="Takaki Y."/>
            <person name="Takano Y."/>
            <person name="Uematsu K."/>
            <person name="Ikuta T."/>
            <person name="Ito M."/>
            <person name="Matsui Y."/>
            <person name="Miyazaki M."/>
            <person name="Murata K."/>
            <person name="Saito Y."/>
            <person name="Sakai S."/>
            <person name="Song C."/>
            <person name="Tasumi E."/>
            <person name="Yamanaka Y."/>
            <person name="Yamaguchi T."/>
            <person name="Kamagata Y."/>
            <person name="Tamaki H."/>
            <person name="Takai K."/>
        </authorList>
    </citation>
    <scope>NUCLEOTIDE SEQUENCE [LARGE SCALE GENOMIC DNA]</scope>
    <source>
        <strain evidence="5 6">MK-D1</strain>
    </source>
</reference>
<dbReference type="SUPFAM" id="SSF51445">
    <property type="entry name" value="(Trans)glycosidases"/>
    <property type="match status" value="1"/>
</dbReference>
<name>A0A5B9D7P5_9ARCH</name>
<evidence type="ECO:0000313" key="5">
    <source>
        <dbReference type="EMBL" id="QEE15209.1"/>
    </source>
</evidence>
<organism evidence="5 6">
    <name type="scientific">Promethearchaeum syntrophicum</name>
    <dbReference type="NCBI Taxonomy" id="2594042"/>
    <lineage>
        <taxon>Archaea</taxon>
        <taxon>Promethearchaeati</taxon>
        <taxon>Promethearchaeota</taxon>
        <taxon>Promethearchaeia</taxon>
        <taxon>Promethearchaeales</taxon>
        <taxon>Promethearchaeaceae</taxon>
        <taxon>Promethearchaeum</taxon>
    </lineage>
</organism>
<dbReference type="SUPFAM" id="SSF51011">
    <property type="entry name" value="Glycosyl hydrolase domain"/>
    <property type="match status" value="1"/>
</dbReference>